<dbReference type="OMA" id="AHLMGDQ"/>
<dbReference type="Pfam" id="PF03151">
    <property type="entry name" value="TPT"/>
    <property type="match status" value="1"/>
</dbReference>
<dbReference type="EMBL" id="DS235854">
    <property type="protein sequence ID" value="EEB18939.1"/>
    <property type="molecule type" value="Genomic_DNA"/>
</dbReference>
<evidence type="ECO:0000256" key="1">
    <source>
        <dbReference type="ARBA" id="ARBA00004141"/>
    </source>
</evidence>
<dbReference type="PANTHER" id="PTHR11132">
    <property type="entry name" value="SOLUTE CARRIER FAMILY 35"/>
    <property type="match status" value="1"/>
</dbReference>
<feature type="transmembrane region" description="Helical" evidence="5">
    <location>
        <begin position="124"/>
        <end position="145"/>
    </location>
</feature>
<evidence type="ECO:0000256" key="3">
    <source>
        <dbReference type="ARBA" id="ARBA00022989"/>
    </source>
</evidence>
<dbReference type="InterPro" id="IPR050186">
    <property type="entry name" value="TPT_transporter"/>
</dbReference>
<evidence type="ECO:0000259" key="6">
    <source>
        <dbReference type="Pfam" id="PF03151"/>
    </source>
</evidence>
<dbReference type="eggNOG" id="KOG1443">
    <property type="taxonomic scope" value="Eukaryota"/>
</dbReference>
<name>E0VZY3_PEDHC</name>
<keyword evidence="2 5" id="KW-0812">Transmembrane</keyword>
<gene>
    <name evidence="8" type="primary">8235631</name>
    <name evidence="7" type="ORF">Phum_PHUM540520</name>
</gene>
<dbReference type="FunCoup" id="E0VZY3">
    <property type="interactions" value="1950"/>
</dbReference>
<feature type="transmembrane region" description="Helical" evidence="5">
    <location>
        <begin position="221"/>
        <end position="241"/>
    </location>
</feature>
<reference evidence="7" key="1">
    <citation type="submission" date="2007-04" db="EMBL/GenBank/DDBJ databases">
        <title>Annotation of Pediculus humanus corporis strain USDA.</title>
        <authorList>
            <person name="Kirkness E."/>
            <person name="Hannick L."/>
            <person name="Hass B."/>
            <person name="Bruggner R."/>
            <person name="Lawson D."/>
            <person name="Bidwell S."/>
            <person name="Joardar V."/>
            <person name="Caler E."/>
            <person name="Walenz B."/>
            <person name="Inman J."/>
            <person name="Schobel S."/>
            <person name="Galinsky K."/>
            <person name="Amedeo P."/>
            <person name="Strausberg R."/>
        </authorList>
    </citation>
    <scope>NUCLEOTIDE SEQUENCE</scope>
    <source>
        <strain evidence="7">USDA</strain>
    </source>
</reference>
<organism>
    <name type="scientific">Pediculus humanus subsp. corporis</name>
    <name type="common">Body louse</name>
    <dbReference type="NCBI Taxonomy" id="121224"/>
    <lineage>
        <taxon>Eukaryota</taxon>
        <taxon>Metazoa</taxon>
        <taxon>Ecdysozoa</taxon>
        <taxon>Arthropoda</taxon>
        <taxon>Hexapoda</taxon>
        <taxon>Insecta</taxon>
        <taxon>Pterygota</taxon>
        <taxon>Neoptera</taxon>
        <taxon>Paraneoptera</taxon>
        <taxon>Psocodea</taxon>
        <taxon>Troctomorpha</taxon>
        <taxon>Phthiraptera</taxon>
        <taxon>Anoplura</taxon>
        <taxon>Pediculidae</taxon>
        <taxon>Pediculus</taxon>
    </lineage>
</organism>
<keyword evidence="3 5" id="KW-1133">Transmembrane helix</keyword>
<evidence type="ECO:0000313" key="8">
    <source>
        <dbReference type="EnsemblMetazoa" id="PHUM540520-PA"/>
    </source>
</evidence>
<reference evidence="8" key="3">
    <citation type="submission" date="2021-02" db="UniProtKB">
        <authorList>
            <consortium name="EnsemblMetazoa"/>
        </authorList>
    </citation>
    <scope>IDENTIFICATION</scope>
    <source>
        <strain evidence="8">USDA</strain>
    </source>
</reference>
<feature type="domain" description="Sugar phosphate transporter" evidence="6">
    <location>
        <begin position="31"/>
        <end position="326"/>
    </location>
</feature>
<reference evidence="7" key="2">
    <citation type="submission" date="2007-04" db="EMBL/GenBank/DDBJ databases">
        <title>The genome of the human body louse.</title>
        <authorList>
            <consortium name="The Human Body Louse Genome Consortium"/>
            <person name="Kirkness E."/>
            <person name="Walenz B."/>
            <person name="Hass B."/>
            <person name="Bruggner R."/>
            <person name="Strausberg R."/>
        </authorList>
    </citation>
    <scope>NUCLEOTIDE SEQUENCE</scope>
    <source>
        <strain evidence="7">USDA</strain>
    </source>
</reference>
<dbReference type="Proteomes" id="UP000009046">
    <property type="component" value="Unassembled WGS sequence"/>
</dbReference>
<dbReference type="HOGENOM" id="CLU_022332_1_3_1"/>
<evidence type="ECO:0000313" key="9">
    <source>
        <dbReference type="Proteomes" id="UP000009046"/>
    </source>
</evidence>
<evidence type="ECO:0000256" key="4">
    <source>
        <dbReference type="ARBA" id="ARBA00023136"/>
    </source>
</evidence>
<dbReference type="OrthoDB" id="18894at2759"/>
<proteinExistence type="predicted"/>
<feature type="transmembrane region" description="Helical" evidence="5">
    <location>
        <begin position="284"/>
        <end position="302"/>
    </location>
</feature>
<evidence type="ECO:0000313" key="7">
    <source>
        <dbReference type="EMBL" id="EEB18939.1"/>
    </source>
</evidence>
<comment type="subcellular location">
    <subcellularLocation>
        <location evidence="1">Membrane</location>
        <topology evidence="1">Multi-pass membrane protein</topology>
    </subcellularLocation>
</comment>
<feature type="transmembrane region" description="Helical" evidence="5">
    <location>
        <begin position="60"/>
        <end position="81"/>
    </location>
</feature>
<dbReference type="KEGG" id="phu:Phum_PHUM540520"/>
<evidence type="ECO:0000256" key="2">
    <source>
        <dbReference type="ARBA" id="ARBA00022692"/>
    </source>
</evidence>
<dbReference type="EnsemblMetazoa" id="PHUM540520-RA">
    <property type="protein sequence ID" value="PHUM540520-PA"/>
    <property type="gene ID" value="PHUM540520"/>
</dbReference>
<keyword evidence="4 5" id="KW-0472">Membrane</keyword>
<dbReference type="STRING" id="121224.E0VZY3"/>
<feature type="transmembrane region" description="Helical" evidence="5">
    <location>
        <begin position="152"/>
        <end position="170"/>
    </location>
</feature>
<dbReference type="CTD" id="8235631"/>
<dbReference type="VEuPathDB" id="VectorBase:PHUM540520"/>
<evidence type="ECO:0000256" key="5">
    <source>
        <dbReference type="SAM" id="Phobius"/>
    </source>
</evidence>
<dbReference type="AlphaFoldDB" id="E0VZY3"/>
<feature type="transmembrane region" description="Helical" evidence="5">
    <location>
        <begin position="308"/>
        <end position="330"/>
    </location>
</feature>
<accession>E0VZY3</accession>
<dbReference type="InterPro" id="IPR004853">
    <property type="entry name" value="Sugar_P_trans_dom"/>
</dbReference>
<dbReference type="GeneID" id="8235631"/>
<feature type="transmembrane region" description="Helical" evidence="5">
    <location>
        <begin position="253"/>
        <end position="272"/>
    </location>
</feature>
<sequence length="407" mass="45555">MGRLNALQEKDDTGRNKPLCTGTCCKYVLTTASLILLYFSLSIGLTFYQRWLLQRLKFPLFVTTGHLFLKFLTALVFRVTYECFTKKPRVTLSWYNYITKAAPVGLASGFDVAFSNWGLELITVSLYTMTKSSAIIFILIFSLIFKLEKKSWKIIIIVLMISGGLLMFTYKSTQFNLVGFILVLLATFSSGLRWTLAQLLMQKSKLGLSNPLDMMYHVQPWMLVMVLPFALCFEGLAVASSSKFFNFTRLNELTYSIWAVVIGAFVAFCMELSEYLLVSCTSSLTLSIAGIFKELCTLILAVEWNGDQISHINIIGLLFCLGGISLHAALKAIATSNSINDSSESDNEISFIAGEGQELRMPLLAEESSFSNSLVFSESDSDENSEVLFSVLKSRDKTTYELDDKLI</sequence>
<dbReference type="GO" id="GO:0016020">
    <property type="term" value="C:membrane"/>
    <property type="evidence" value="ECO:0007669"/>
    <property type="project" value="UniProtKB-SubCell"/>
</dbReference>
<dbReference type="InParanoid" id="E0VZY3"/>
<keyword evidence="9" id="KW-1185">Reference proteome</keyword>
<protein>
    <recommendedName>
        <fullName evidence="6">Sugar phosphate transporter domain-containing protein</fullName>
    </recommendedName>
</protein>
<feature type="transmembrane region" description="Helical" evidence="5">
    <location>
        <begin position="176"/>
        <end position="200"/>
    </location>
</feature>
<feature type="transmembrane region" description="Helical" evidence="5">
    <location>
        <begin position="27"/>
        <end position="48"/>
    </location>
</feature>
<dbReference type="RefSeq" id="XP_002431677.1">
    <property type="nucleotide sequence ID" value="XM_002431632.1"/>
</dbReference>
<dbReference type="EMBL" id="AAZO01006566">
    <property type="status" value="NOT_ANNOTATED_CDS"/>
    <property type="molecule type" value="Genomic_DNA"/>
</dbReference>